<dbReference type="KEGG" id="mmai:sS8_1885"/>
<evidence type="ECO:0000313" key="2">
    <source>
        <dbReference type="EMBL" id="BBA33839.1"/>
    </source>
</evidence>
<feature type="transmembrane region" description="Helical" evidence="1">
    <location>
        <begin position="28"/>
        <end position="47"/>
    </location>
</feature>
<accession>A0A250KVN0</accession>
<evidence type="ECO:0000256" key="1">
    <source>
        <dbReference type="SAM" id="Phobius"/>
    </source>
</evidence>
<protein>
    <recommendedName>
        <fullName evidence="4">DUF3147 family protein</fullName>
    </recommendedName>
</protein>
<name>A0A250KVN0_9GAMM</name>
<proteinExistence type="predicted"/>
<organism evidence="2 3">
    <name type="scientific">Methylocaldum marinum</name>
    <dbReference type="NCBI Taxonomy" id="1432792"/>
    <lineage>
        <taxon>Bacteria</taxon>
        <taxon>Pseudomonadati</taxon>
        <taxon>Pseudomonadota</taxon>
        <taxon>Gammaproteobacteria</taxon>
        <taxon>Methylococcales</taxon>
        <taxon>Methylococcaceae</taxon>
        <taxon>Methylocaldum</taxon>
    </lineage>
</organism>
<evidence type="ECO:0008006" key="4">
    <source>
        <dbReference type="Google" id="ProtNLM"/>
    </source>
</evidence>
<keyword evidence="1" id="KW-1133">Transmembrane helix</keyword>
<gene>
    <name evidence="2" type="ORF">sS8_1885</name>
</gene>
<reference evidence="2 3" key="1">
    <citation type="submission" date="2016-12" db="EMBL/GenBank/DDBJ databases">
        <title>Genome sequencing of Methylocaldum marinum.</title>
        <authorList>
            <person name="Takeuchi M."/>
            <person name="Kamagata Y."/>
            <person name="Hiraoka S."/>
            <person name="Oshima K."/>
            <person name="Hattori M."/>
            <person name="Iwasaki W."/>
        </authorList>
    </citation>
    <scope>NUCLEOTIDE SEQUENCE [LARGE SCALE GENOMIC DNA]</scope>
    <source>
        <strain evidence="2 3">S8</strain>
    </source>
</reference>
<feature type="transmembrane region" description="Helical" evidence="1">
    <location>
        <begin position="86"/>
        <end position="107"/>
    </location>
</feature>
<evidence type="ECO:0000313" key="3">
    <source>
        <dbReference type="Proteomes" id="UP000266313"/>
    </source>
</evidence>
<feature type="transmembrane region" description="Helical" evidence="1">
    <location>
        <begin position="62"/>
        <end position="80"/>
    </location>
</feature>
<dbReference type="AlphaFoldDB" id="A0A250KVN0"/>
<dbReference type="InterPro" id="IPR058117">
    <property type="entry name" value="BV97_02767-like"/>
</dbReference>
<sequence>MYFTIKVLISALLVAAVSETAKRSSLIAALIASLPVTSILALIWLYVDTGDTESITELSRQIVWLVLPSLAFFWILPLLLECALNFWLALGLAAITTCVCYTLTLLLRNLFQ</sequence>
<dbReference type="Proteomes" id="UP000266313">
    <property type="component" value="Chromosome"/>
</dbReference>
<dbReference type="EMBL" id="AP017928">
    <property type="protein sequence ID" value="BBA33839.1"/>
    <property type="molecule type" value="Genomic_DNA"/>
</dbReference>
<keyword evidence="1" id="KW-0812">Transmembrane</keyword>
<keyword evidence="3" id="KW-1185">Reference proteome</keyword>
<dbReference type="OrthoDB" id="47473at2"/>
<dbReference type="NCBIfam" id="NF006749">
    <property type="entry name" value="PRK09272.1-2"/>
    <property type="match status" value="1"/>
</dbReference>
<dbReference type="RefSeq" id="WP_119632679.1">
    <property type="nucleotide sequence ID" value="NZ_AP017928.1"/>
</dbReference>
<keyword evidence="1" id="KW-0472">Membrane</keyword>